<dbReference type="SUPFAM" id="SSF57850">
    <property type="entry name" value="RING/U-box"/>
    <property type="match status" value="1"/>
</dbReference>
<evidence type="ECO:0000256" key="7">
    <source>
        <dbReference type="ARBA" id="ARBA00022833"/>
    </source>
</evidence>
<protein>
    <submittedName>
        <fullName evidence="9">RING-H2 zinc finger domain</fullName>
    </submittedName>
</protein>
<comment type="subcellular location">
    <subcellularLocation>
        <location evidence="1">Cytoplasm</location>
    </subcellularLocation>
</comment>
<feature type="domain" description="RING-type" evidence="8">
    <location>
        <begin position="30"/>
        <end position="83"/>
    </location>
</feature>
<comment type="pathway">
    <text evidence="2">Protein modification; protein ubiquitination.</text>
</comment>
<keyword evidence="3" id="KW-0963">Cytoplasm</keyword>
<keyword evidence="6" id="KW-0833">Ubl conjugation pathway</keyword>
<sequence>MQVETSLPRFTIDKCSLISQWAWTTQNDCCPICRNSVNEESIVTENDPDCTSHVVVGLCGHAFHYECINKWVTTSSNVCPLCNAPWQYQSKLDSSDFEPTNKENITNIIPPLSQSFALPAGLSVSSNITNIEEQIIADSEDEITDDDMPALIDDQGNVV</sequence>
<evidence type="ECO:0000313" key="9">
    <source>
        <dbReference type="EMBL" id="VVU94321.1"/>
    </source>
</evidence>
<dbReference type="EMBL" id="CABVLZ010000001">
    <property type="protein sequence ID" value="VVU94321.1"/>
    <property type="molecule type" value="Genomic_DNA"/>
</dbReference>
<dbReference type="InterPro" id="IPR013083">
    <property type="entry name" value="Znf_RING/FYVE/PHD"/>
</dbReference>
<evidence type="ECO:0000256" key="6">
    <source>
        <dbReference type="ARBA" id="ARBA00022786"/>
    </source>
</evidence>
<evidence type="ECO:0000256" key="3">
    <source>
        <dbReference type="ARBA" id="ARBA00022490"/>
    </source>
</evidence>
<keyword evidence="4" id="KW-0479">Metal-binding</keyword>
<evidence type="ECO:0000256" key="5">
    <source>
        <dbReference type="ARBA" id="ARBA00022771"/>
    </source>
</evidence>
<dbReference type="InterPro" id="IPR024766">
    <property type="entry name" value="Znf_RING_H2"/>
</dbReference>
<gene>
    <name evidence="9" type="ORF">CPAV1605_43</name>
</gene>
<organism evidence="9">
    <name type="scientific">seawater metagenome</name>
    <dbReference type="NCBI Taxonomy" id="1561972"/>
    <lineage>
        <taxon>unclassified sequences</taxon>
        <taxon>metagenomes</taxon>
        <taxon>ecological metagenomes</taxon>
    </lineage>
</organism>
<dbReference type="GO" id="GO:0005737">
    <property type="term" value="C:cytoplasm"/>
    <property type="evidence" value="ECO:0007669"/>
    <property type="project" value="UniProtKB-SubCell"/>
</dbReference>
<dbReference type="PROSITE" id="PS50089">
    <property type="entry name" value="ZF_RING_2"/>
    <property type="match status" value="1"/>
</dbReference>
<dbReference type="InterPro" id="IPR001841">
    <property type="entry name" value="Znf_RING"/>
</dbReference>
<dbReference type="AlphaFoldDB" id="A0A5E8CGM3"/>
<keyword evidence="5" id="KW-0863">Zinc-finger</keyword>
<dbReference type="InterPro" id="IPR051031">
    <property type="entry name" value="RING-box_E3_Ubiquitin_Ligase"/>
</dbReference>
<dbReference type="SMART" id="SM00184">
    <property type="entry name" value="RING"/>
    <property type="match status" value="1"/>
</dbReference>
<keyword evidence="7" id="KW-0862">Zinc</keyword>
<reference evidence="9" key="1">
    <citation type="submission" date="2019-09" db="EMBL/GenBank/DDBJ databases">
        <authorList>
            <person name="Needham M D."/>
        </authorList>
    </citation>
    <scope>NUCLEOTIDE SEQUENCE</scope>
</reference>
<evidence type="ECO:0000256" key="2">
    <source>
        <dbReference type="ARBA" id="ARBA00004906"/>
    </source>
</evidence>
<accession>A0A5E8CGM3</accession>
<name>A0A5E8CGM3_9ZZZZ</name>
<evidence type="ECO:0000256" key="4">
    <source>
        <dbReference type="ARBA" id="ARBA00022723"/>
    </source>
</evidence>
<dbReference type="GO" id="GO:0008270">
    <property type="term" value="F:zinc ion binding"/>
    <property type="evidence" value="ECO:0007669"/>
    <property type="project" value="UniProtKB-KW"/>
</dbReference>
<dbReference type="Pfam" id="PF12678">
    <property type="entry name" value="zf-rbx1"/>
    <property type="match status" value="1"/>
</dbReference>
<dbReference type="PANTHER" id="PTHR11210">
    <property type="entry name" value="RING BOX"/>
    <property type="match status" value="1"/>
</dbReference>
<proteinExistence type="predicted"/>
<dbReference type="Gene3D" id="3.30.40.10">
    <property type="entry name" value="Zinc/RING finger domain, C3HC4 (zinc finger)"/>
    <property type="match status" value="1"/>
</dbReference>
<evidence type="ECO:0000259" key="8">
    <source>
        <dbReference type="PROSITE" id="PS50089"/>
    </source>
</evidence>
<evidence type="ECO:0000256" key="1">
    <source>
        <dbReference type="ARBA" id="ARBA00004496"/>
    </source>
</evidence>